<evidence type="ECO:0000313" key="9">
    <source>
        <dbReference type="EMBL" id="QDU86553.1"/>
    </source>
</evidence>
<keyword evidence="9" id="KW-0966">Cell projection</keyword>
<keyword evidence="5 7" id="KW-0975">Bacterial flagellum</keyword>
<proteinExistence type="inferred from homology"/>
<evidence type="ECO:0000256" key="6">
    <source>
        <dbReference type="ARBA" id="ARBA00023237"/>
    </source>
</evidence>
<dbReference type="GO" id="GO:0009279">
    <property type="term" value="C:cell outer membrane"/>
    <property type="evidence" value="ECO:0007669"/>
    <property type="project" value="UniProtKB-SubCell"/>
</dbReference>
<dbReference type="OrthoDB" id="252240at2"/>
<evidence type="ECO:0000256" key="7">
    <source>
        <dbReference type="HAMAP-Rule" id="MF_00415"/>
    </source>
</evidence>
<dbReference type="GO" id="GO:0003774">
    <property type="term" value="F:cytoskeletal motor activity"/>
    <property type="evidence" value="ECO:0007669"/>
    <property type="project" value="InterPro"/>
</dbReference>
<dbReference type="Pfam" id="PF02107">
    <property type="entry name" value="FlgH"/>
    <property type="match status" value="1"/>
</dbReference>
<evidence type="ECO:0000256" key="2">
    <source>
        <dbReference type="ARBA" id="ARBA00006929"/>
    </source>
</evidence>
<dbReference type="RefSeq" id="WP_145192009.1">
    <property type="nucleotide sequence ID" value="NZ_CP036290.1"/>
</dbReference>
<reference evidence="9 10" key="1">
    <citation type="submission" date="2019-02" db="EMBL/GenBank/DDBJ databases">
        <title>Deep-cultivation of Planctomycetes and their phenomic and genomic characterization uncovers novel biology.</title>
        <authorList>
            <person name="Wiegand S."/>
            <person name="Jogler M."/>
            <person name="Boedeker C."/>
            <person name="Pinto D."/>
            <person name="Vollmers J."/>
            <person name="Rivas-Marin E."/>
            <person name="Kohn T."/>
            <person name="Peeters S.H."/>
            <person name="Heuer A."/>
            <person name="Rast P."/>
            <person name="Oberbeckmann S."/>
            <person name="Bunk B."/>
            <person name="Jeske O."/>
            <person name="Meyerdierks A."/>
            <person name="Storesund J.E."/>
            <person name="Kallscheuer N."/>
            <person name="Luecker S."/>
            <person name="Lage O.M."/>
            <person name="Pohl T."/>
            <person name="Merkel B.J."/>
            <person name="Hornburger P."/>
            <person name="Mueller R.-W."/>
            <person name="Bruemmer F."/>
            <person name="Labrenz M."/>
            <person name="Spormann A.M."/>
            <person name="Op den Camp H."/>
            <person name="Overmann J."/>
            <person name="Amann R."/>
            <person name="Jetten M.S.M."/>
            <person name="Mascher T."/>
            <person name="Medema M.H."/>
            <person name="Devos D.P."/>
            <person name="Kaster A.-K."/>
            <person name="Ovreas L."/>
            <person name="Rohde M."/>
            <person name="Galperin M.Y."/>
            <person name="Jogler C."/>
        </authorList>
    </citation>
    <scope>NUCLEOTIDE SEQUENCE [LARGE SCALE GENOMIC DNA]</scope>
    <source>
        <strain evidence="9 10">Pla163</strain>
    </source>
</reference>
<keyword evidence="7" id="KW-0449">Lipoprotein</keyword>
<dbReference type="EMBL" id="CP036290">
    <property type="protein sequence ID" value="QDU86553.1"/>
    <property type="molecule type" value="Genomic_DNA"/>
</dbReference>
<evidence type="ECO:0000313" key="10">
    <source>
        <dbReference type="Proteomes" id="UP000319342"/>
    </source>
</evidence>
<feature type="signal peptide" evidence="8">
    <location>
        <begin position="1"/>
        <end position="19"/>
    </location>
</feature>
<keyword evidence="10" id="KW-1185">Reference proteome</keyword>
<comment type="function">
    <text evidence="1 7">Assembles around the rod to form the L-ring and probably protects the motor/basal body from shearing forces during rotation.</text>
</comment>
<keyword evidence="6 7" id="KW-0998">Cell outer membrane</keyword>
<evidence type="ECO:0000256" key="1">
    <source>
        <dbReference type="ARBA" id="ARBA00002591"/>
    </source>
</evidence>
<comment type="subcellular location">
    <subcellularLocation>
        <location evidence="7">Cell outer membrane</location>
        <topology evidence="7">Lipid-anchor</topology>
    </subcellularLocation>
    <subcellularLocation>
        <location evidence="7">Bacterial flagellum basal body</location>
    </subcellularLocation>
</comment>
<keyword evidence="4 7" id="KW-0472">Membrane</keyword>
<accession>A0A518D502</accession>
<gene>
    <name evidence="7 9" type="primary">flgH</name>
    <name evidence="9" type="ORF">Pla163_37040</name>
</gene>
<dbReference type="GO" id="GO:0071973">
    <property type="term" value="P:bacterial-type flagellum-dependent cell motility"/>
    <property type="evidence" value="ECO:0007669"/>
    <property type="project" value="InterPro"/>
</dbReference>
<keyword evidence="3 7" id="KW-0732">Signal</keyword>
<comment type="subunit">
    <text evidence="7">The basal body constitutes a major portion of the flagellar organelle and consists of four rings (L,P,S, and M) mounted on a central rod.</text>
</comment>
<dbReference type="PROSITE" id="PS51257">
    <property type="entry name" value="PROKAR_LIPOPROTEIN"/>
    <property type="match status" value="1"/>
</dbReference>
<dbReference type="GO" id="GO:0009427">
    <property type="term" value="C:bacterial-type flagellum basal body, distal rod, L ring"/>
    <property type="evidence" value="ECO:0007669"/>
    <property type="project" value="InterPro"/>
</dbReference>
<dbReference type="HAMAP" id="MF_00415">
    <property type="entry name" value="FlgH"/>
    <property type="match status" value="1"/>
</dbReference>
<dbReference type="Proteomes" id="UP000319342">
    <property type="component" value="Chromosome"/>
</dbReference>
<sequence precursor="true">MRNLLSLLLTVLVAGGACAIDAAAQNRPGSLYNTAHGPVGLIQDKTARRIGDLVTVVIVETADVSSEDSADTSKSTSLNYEMTNFDIKPDAFSLLPSLGANSSDSFSGSSQVDKRDSFEARITAMVVDVLPNGNMVISGRRELRIENQVKLIEFSGVVRRYDIASANTVPSALVADARISYVGAGPATVSTQRTGLGSWIYNALDWLWPF</sequence>
<feature type="chain" id="PRO_5022017879" description="Flagellar L-ring protein" evidence="8">
    <location>
        <begin position="20"/>
        <end position="210"/>
    </location>
</feature>
<evidence type="ECO:0000256" key="4">
    <source>
        <dbReference type="ARBA" id="ARBA00023136"/>
    </source>
</evidence>
<dbReference type="PANTHER" id="PTHR34933">
    <property type="entry name" value="FLAGELLAR L-RING PROTEIN"/>
    <property type="match status" value="1"/>
</dbReference>
<evidence type="ECO:0000256" key="3">
    <source>
        <dbReference type="ARBA" id="ARBA00022729"/>
    </source>
</evidence>
<evidence type="ECO:0000256" key="5">
    <source>
        <dbReference type="ARBA" id="ARBA00023143"/>
    </source>
</evidence>
<keyword evidence="9" id="KW-0969">Cilium</keyword>
<dbReference type="InterPro" id="IPR000527">
    <property type="entry name" value="Flag_Lring"/>
</dbReference>
<name>A0A518D502_9BACT</name>
<keyword evidence="9" id="KW-0282">Flagellum</keyword>
<dbReference type="PANTHER" id="PTHR34933:SF1">
    <property type="entry name" value="FLAGELLAR L-RING PROTEIN"/>
    <property type="match status" value="1"/>
</dbReference>
<dbReference type="AlphaFoldDB" id="A0A518D502"/>
<protein>
    <recommendedName>
        <fullName evidence="7">Flagellar L-ring protein</fullName>
    </recommendedName>
    <alternativeName>
        <fullName evidence="7">Basal body L-ring protein</fullName>
    </alternativeName>
</protein>
<dbReference type="PRINTS" id="PR01008">
    <property type="entry name" value="FLGLRINGFLGH"/>
</dbReference>
<evidence type="ECO:0000256" key="8">
    <source>
        <dbReference type="SAM" id="SignalP"/>
    </source>
</evidence>
<comment type="similarity">
    <text evidence="2 7">Belongs to the FlgH family.</text>
</comment>
<organism evidence="9 10">
    <name type="scientific">Rohdeia mirabilis</name>
    <dbReference type="NCBI Taxonomy" id="2528008"/>
    <lineage>
        <taxon>Bacteria</taxon>
        <taxon>Pseudomonadati</taxon>
        <taxon>Planctomycetota</taxon>
        <taxon>Planctomycetia</taxon>
        <taxon>Planctomycetia incertae sedis</taxon>
        <taxon>Rohdeia</taxon>
    </lineage>
</organism>